<organism evidence="1 2">
    <name type="scientific">Demequina capsici</name>
    <dbReference type="NCBI Taxonomy" id="3075620"/>
    <lineage>
        <taxon>Bacteria</taxon>
        <taxon>Bacillati</taxon>
        <taxon>Actinomycetota</taxon>
        <taxon>Actinomycetes</taxon>
        <taxon>Micrococcales</taxon>
        <taxon>Demequinaceae</taxon>
        <taxon>Demequina</taxon>
    </lineage>
</organism>
<evidence type="ECO:0000313" key="2">
    <source>
        <dbReference type="Proteomes" id="UP001304125"/>
    </source>
</evidence>
<dbReference type="AlphaFoldDB" id="A0AA96FBK9"/>
<evidence type="ECO:0000313" key="1">
    <source>
        <dbReference type="EMBL" id="WNM25280.1"/>
    </source>
</evidence>
<accession>A0AA96FBK9</accession>
<dbReference type="Proteomes" id="UP001304125">
    <property type="component" value="Chromosome"/>
</dbReference>
<reference evidence="1 2" key="1">
    <citation type="submission" date="2023-09" db="EMBL/GenBank/DDBJ databases">
        <title>Demequina sp. a novel bacteria isolated from Capsicum annuum.</title>
        <authorList>
            <person name="Humaira Z."/>
            <person name="Lee J."/>
            <person name="Cho D."/>
        </authorList>
    </citation>
    <scope>NUCLEOTIDE SEQUENCE [LARGE SCALE GENOMIC DNA]</scope>
    <source>
        <strain evidence="1 2">OYTSA14</strain>
    </source>
</reference>
<dbReference type="RefSeq" id="WP_313500111.1">
    <property type="nucleotide sequence ID" value="NZ_CP134879.1"/>
</dbReference>
<proteinExistence type="predicted"/>
<gene>
    <name evidence="1" type="ORF">RN606_03795</name>
</gene>
<dbReference type="EMBL" id="CP134879">
    <property type="protein sequence ID" value="WNM25280.1"/>
    <property type="molecule type" value="Genomic_DNA"/>
</dbReference>
<protein>
    <submittedName>
        <fullName evidence="1">Uncharacterized protein</fullName>
    </submittedName>
</protein>
<sequence>MSAPLRPLWAMESDPWEVDEGRPVQRHRVAVGSVTVGQDWAIVDDVPVPVEAPEVHIESVTFDGADGDPVGRAIAWAETVLGELKRVRLLEHFGPRVIERV</sequence>
<name>A0AA96FBK9_9MICO</name>
<keyword evidence="2" id="KW-1185">Reference proteome</keyword>